<organism evidence="2 3">
    <name type="scientific">Ophiocordyceps australis</name>
    <dbReference type="NCBI Taxonomy" id="1399860"/>
    <lineage>
        <taxon>Eukaryota</taxon>
        <taxon>Fungi</taxon>
        <taxon>Dikarya</taxon>
        <taxon>Ascomycota</taxon>
        <taxon>Pezizomycotina</taxon>
        <taxon>Sordariomycetes</taxon>
        <taxon>Hypocreomycetidae</taxon>
        <taxon>Hypocreales</taxon>
        <taxon>Ophiocordycipitaceae</taxon>
        <taxon>Ophiocordyceps</taxon>
    </lineage>
</organism>
<protein>
    <recommendedName>
        <fullName evidence="4">BZIP domain-containing protein</fullName>
    </recommendedName>
</protein>
<feature type="compositionally biased region" description="Polar residues" evidence="1">
    <location>
        <begin position="248"/>
        <end position="266"/>
    </location>
</feature>
<comment type="caution">
    <text evidence="2">The sequence shown here is derived from an EMBL/GenBank/DDBJ whole genome shotgun (WGS) entry which is preliminary data.</text>
</comment>
<dbReference type="CDD" id="cd14688">
    <property type="entry name" value="bZIP_YAP"/>
    <property type="match status" value="1"/>
</dbReference>
<dbReference type="OrthoDB" id="28335at2759"/>
<accession>A0A2C5ZEY6</accession>
<feature type="region of interest" description="Disordered" evidence="1">
    <location>
        <begin position="1"/>
        <end position="38"/>
    </location>
</feature>
<dbReference type="PANTHER" id="PTHR42070">
    <property type="entry name" value="FILAMENT ASSOCIATED PROTEIN, PUTATIVE (AFU_ORTHOLOGUE AFUA_8G06630)-RELATED"/>
    <property type="match status" value="1"/>
</dbReference>
<feature type="compositionally biased region" description="Low complexity" evidence="1">
    <location>
        <begin position="1"/>
        <end position="16"/>
    </location>
</feature>
<keyword evidence="3" id="KW-1185">Reference proteome</keyword>
<gene>
    <name evidence="2" type="ORF">CDD82_3089</name>
</gene>
<evidence type="ECO:0000313" key="2">
    <source>
        <dbReference type="EMBL" id="PHH78360.1"/>
    </source>
</evidence>
<name>A0A2C5ZEY6_9HYPO</name>
<feature type="region of interest" description="Disordered" evidence="1">
    <location>
        <begin position="222"/>
        <end position="266"/>
    </location>
</feature>
<sequence length="315" mass="34442">MAGEKSGGSASASASAIRIRENQRRSRARRKEYVESMERKVQDYERRGVEATLEMQQAARTVAVENARLRMMLAQRGASPNDIDAFLQAFQDHDAARTLSLVRWQGAAGGPPPWLDVDSKTRCVSHDCHQHECSHSRHCSCDSHAARESRDASLPGLDSDTTDQESQSMVPRCHANDSHSLLDTSMPYGRLPSPWNADYALTSSPFDKLDVLAAASVQQGFSDDATQRSASRARSPSTTDPSPGAATPLSSGPQHQPSMPSPTQMSCNAAAQIIAEMHGCGDRDLVKNKLGCHEENECLVKKTMLFQILESHNRV</sequence>
<feature type="compositionally biased region" description="Low complexity" evidence="1">
    <location>
        <begin position="222"/>
        <end position="240"/>
    </location>
</feature>
<dbReference type="Proteomes" id="UP000224854">
    <property type="component" value="Unassembled WGS sequence"/>
</dbReference>
<feature type="region of interest" description="Disordered" evidence="1">
    <location>
        <begin position="151"/>
        <end position="178"/>
    </location>
</feature>
<proteinExistence type="predicted"/>
<reference evidence="2 3" key="1">
    <citation type="submission" date="2017-06" db="EMBL/GenBank/DDBJ databases">
        <title>Ant-infecting Ophiocordyceps genomes reveal a high diversity of potential behavioral manipulation genes and a possible major role for enterotoxins.</title>
        <authorList>
            <person name="De Bekker C."/>
            <person name="Evans H.C."/>
            <person name="Brachmann A."/>
            <person name="Hughes D.P."/>
        </authorList>
    </citation>
    <scope>NUCLEOTIDE SEQUENCE [LARGE SCALE GENOMIC DNA]</scope>
    <source>
        <strain evidence="2 3">1348a</strain>
    </source>
</reference>
<dbReference type="AlphaFoldDB" id="A0A2C5ZEY6"/>
<evidence type="ECO:0000256" key="1">
    <source>
        <dbReference type="SAM" id="MobiDB-lite"/>
    </source>
</evidence>
<evidence type="ECO:0008006" key="4">
    <source>
        <dbReference type="Google" id="ProtNLM"/>
    </source>
</evidence>
<dbReference type="EMBL" id="NJEU01000227">
    <property type="protein sequence ID" value="PHH78360.1"/>
    <property type="molecule type" value="Genomic_DNA"/>
</dbReference>
<evidence type="ECO:0000313" key="3">
    <source>
        <dbReference type="Proteomes" id="UP000224854"/>
    </source>
</evidence>
<dbReference type="PANTHER" id="PTHR42070:SF1">
    <property type="entry name" value="FILAMENT ASSOCIATED PROTEIN, PUTATIVE (AFU_ORTHOLOGUE AFUA_8G06630)-RELATED"/>
    <property type="match status" value="1"/>
</dbReference>